<dbReference type="CDD" id="cd03187">
    <property type="entry name" value="GST_C_Phi"/>
    <property type="match status" value="1"/>
</dbReference>
<dbReference type="Pfam" id="PF02798">
    <property type="entry name" value="GST_N"/>
    <property type="match status" value="1"/>
</dbReference>
<evidence type="ECO:0000256" key="4">
    <source>
        <dbReference type="ARBA" id="ARBA00047960"/>
    </source>
</evidence>
<evidence type="ECO:0000259" key="5">
    <source>
        <dbReference type="PROSITE" id="PS50404"/>
    </source>
</evidence>
<dbReference type="GeneID" id="105058893"/>
<dbReference type="CDD" id="cd03053">
    <property type="entry name" value="GST_N_Phi"/>
    <property type="match status" value="1"/>
</dbReference>
<evidence type="ECO:0000313" key="7">
    <source>
        <dbReference type="Proteomes" id="UP000504607"/>
    </source>
</evidence>
<dbReference type="PROSITE" id="PS50405">
    <property type="entry name" value="GST_CTER"/>
    <property type="match status" value="1"/>
</dbReference>
<dbReference type="OrthoDB" id="422574at2759"/>
<dbReference type="PANTHER" id="PTHR43900">
    <property type="entry name" value="GLUTATHIONE S-TRANSFERASE RHO"/>
    <property type="match status" value="1"/>
</dbReference>
<evidence type="ECO:0000256" key="1">
    <source>
        <dbReference type="ARBA" id="ARBA00010128"/>
    </source>
</evidence>
<dbReference type="SFLD" id="SFLDG00358">
    <property type="entry name" value="Main_(cytGST)"/>
    <property type="match status" value="1"/>
</dbReference>
<dbReference type="GO" id="GO:0005737">
    <property type="term" value="C:cytoplasm"/>
    <property type="evidence" value="ECO:0007669"/>
    <property type="project" value="TreeGrafter"/>
</dbReference>
<feature type="domain" description="GST N-terminal" evidence="5">
    <location>
        <begin position="1"/>
        <end position="82"/>
    </location>
</feature>
<protein>
    <recommendedName>
        <fullName evidence="2">glutathione transferase</fullName>
        <ecNumber evidence="2">2.5.1.18</ecNumber>
    </recommendedName>
</protein>
<dbReference type="PANTHER" id="PTHR43900:SF54">
    <property type="entry name" value="GLUTATHIONE S-TRANSFERASE F12"/>
    <property type="match status" value="1"/>
</dbReference>
<comment type="catalytic activity">
    <reaction evidence="4">
        <text>RX + glutathione = an S-substituted glutathione + a halide anion + H(+)</text>
        <dbReference type="Rhea" id="RHEA:16437"/>
        <dbReference type="ChEBI" id="CHEBI:15378"/>
        <dbReference type="ChEBI" id="CHEBI:16042"/>
        <dbReference type="ChEBI" id="CHEBI:17792"/>
        <dbReference type="ChEBI" id="CHEBI:57925"/>
        <dbReference type="ChEBI" id="CHEBI:90779"/>
        <dbReference type="EC" id="2.5.1.18"/>
    </reaction>
</comment>
<dbReference type="InterPro" id="IPR004045">
    <property type="entry name" value="Glutathione_S-Trfase_N"/>
</dbReference>
<dbReference type="Pfam" id="PF00043">
    <property type="entry name" value="GST_C"/>
    <property type="match status" value="1"/>
</dbReference>
<dbReference type="InterPro" id="IPR036249">
    <property type="entry name" value="Thioredoxin-like_sf"/>
</dbReference>
<evidence type="ECO:0000259" key="6">
    <source>
        <dbReference type="PROSITE" id="PS50405"/>
    </source>
</evidence>
<comment type="similarity">
    <text evidence="1">Belongs to the GST superfamily. Phi family.</text>
</comment>
<dbReference type="AlphaFoldDB" id="A0A6I9SA83"/>
<dbReference type="GO" id="GO:0004364">
    <property type="term" value="F:glutathione transferase activity"/>
    <property type="evidence" value="ECO:0007669"/>
    <property type="project" value="UniProtKB-EC"/>
</dbReference>
<dbReference type="InterPro" id="IPR010987">
    <property type="entry name" value="Glutathione-S-Trfase_C-like"/>
</dbReference>
<name>A0A6I9SA83_ELAGV</name>
<dbReference type="PROSITE" id="PS50404">
    <property type="entry name" value="GST_NTER"/>
    <property type="match status" value="1"/>
</dbReference>
<dbReference type="Gene3D" id="3.40.30.10">
    <property type="entry name" value="Glutaredoxin"/>
    <property type="match status" value="1"/>
</dbReference>
<dbReference type="InterPro" id="IPR036282">
    <property type="entry name" value="Glutathione-S-Trfase_C_sf"/>
</dbReference>
<dbReference type="InterPro" id="IPR040079">
    <property type="entry name" value="Glutathione_S-Trfase"/>
</dbReference>
<dbReference type="FunFam" id="3.40.30.10:FF:000016">
    <property type="entry name" value="Glutathione S-transferase F2"/>
    <property type="match status" value="1"/>
</dbReference>
<dbReference type="InterPro" id="IPR034347">
    <property type="entry name" value="GST_Phi_C"/>
</dbReference>
<evidence type="ECO:0000313" key="8">
    <source>
        <dbReference type="RefSeq" id="XP_010940257.1"/>
    </source>
</evidence>
<dbReference type="GO" id="GO:0009635">
    <property type="term" value="P:response to herbicide"/>
    <property type="evidence" value="ECO:0007669"/>
    <property type="project" value="UniProtKB-ARBA"/>
</dbReference>
<dbReference type="InterPro" id="IPR004046">
    <property type="entry name" value="GST_C"/>
</dbReference>
<evidence type="ECO:0000256" key="2">
    <source>
        <dbReference type="ARBA" id="ARBA00012452"/>
    </source>
</evidence>
<reference evidence="8" key="1">
    <citation type="submission" date="2025-08" db="UniProtKB">
        <authorList>
            <consortium name="RefSeq"/>
        </authorList>
    </citation>
    <scope>IDENTIFICATION</scope>
</reference>
<dbReference type="Proteomes" id="UP000504607">
    <property type="component" value="Chromosome 16"/>
</dbReference>
<dbReference type="SUPFAM" id="SSF52833">
    <property type="entry name" value="Thioredoxin-like"/>
    <property type="match status" value="1"/>
</dbReference>
<dbReference type="SUPFAM" id="SSF47616">
    <property type="entry name" value="GST C-terminal domain-like"/>
    <property type="match status" value="1"/>
</dbReference>
<dbReference type="InParanoid" id="A0A6I9SA83"/>
<organism evidence="7 8">
    <name type="scientific">Elaeis guineensis var. tenera</name>
    <name type="common">Oil palm</name>
    <dbReference type="NCBI Taxonomy" id="51953"/>
    <lineage>
        <taxon>Eukaryota</taxon>
        <taxon>Viridiplantae</taxon>
        <taxon>Streptophyta</taxon>
        <taxon>Embryophyta</taxon>
        <taxon>Tracheophyta</taxon>
        <taxon>Spermatophyta</taxon>
        <taxon>Magnoliopsida</taxon>
        <taxon>Liliopsida</taxon>
        <taxon>Arecaceae</taxon>
        <taxon>Arecoideae</taxon>
        <taxon>Cocoseae</taxon>
        <taxon>Elaeidinae</taxon>
        <taxon>Elaeis</taxon>
    </lineage>
</organism>
<dbReference type="FunFam" id="1.20.1050.10:FF:000004">
    <property type="entry name" value="Glutathione S-transferase F2"/>
    <property type="match status" value="1"/>
</dbReference>
<gene>
    <name evidence="8" type="primary">LOC105058893</name>
</gene>
<keyword evidence="7" id="KW-1185">Reference proteome</keyword>
<dbReference type="RefSeq" id="XP_010940257.1">
    <property type="nucleotide sequence ID" value="XM_010941955.3"/>
</dbReference>
<proteinExistence type="inferred from homology"/>
<evidence type="ECO:0000256" key="3">
    <source>
        <dbReference type="ARBA" id="ARBA00022679"/>
    </source>
</evidence>
<dbReference type="EC" id="2.5.1.18" evidence="2"/>
<dbReference type="GO" id="GO:0006749">
    <property type="term" value="P:glutathione metabolic process"/>
    <property type="evidence" value="ECO:0007669"/>
    <property type="project" value="TreeGrafter"/>
</dbReference>
<dbReference type="Gene3D" id="1.20.1050.10">
    <property type="match status" value="1"/>
</dbReference>
<dbReference type="SFLD" id="SFLDS00019">
    <property type="entry name" value="Glutathione_Transferase_(cytos"/>
    <property type="match status" value="1"/>
</dbReference>
<dbReference type="KEGG" id="egu:105058893"/>
<keyword evidence="3" id="KW-0808">Transferase</keyword>
<feature type="domain" description="GST C-terminal" evidence="6">
    <location>
        <begin position="89"/>
        <end position="221"/>
    </location>
</feature>
<accession>A0A6I9SA83</accession>
<sequence>MVVQIYGMTPAVCPQRVMHCLIEKGVEFEIIHVNLEKGEQKTPEYMTKQPFGQVPYIVDGDFELFESRAIVRYYADKYAGRGPNLLGRTLEEKARVDMWLDVEAINLNPLVFPIVFNLFVLPGQGLTGNKAEAQAAAEKLDKVLEVYERQLSKAKYLAGDEFTLADLTHIPALRYVVENCGMGHLISSKKHVKAWWADITSRPAWKKVMGIVESRALKYSP</sequence>
<dbReference type="GO" id="GO:0043295">
    <property type="term" value="F:glutathione binding"/>
    <property type="evidence" value="ECO:0007669"/>
    <property type="project" value="TreeGrafter"/>
</dbReference>